<dbReference type="EMBL" id="BKCJ010003283">
    <property type="protein sequence ID" value="GEU54127.1"/>
    <property type="molecule type" value="Genomic_DNA"/>
</dbReference>
<proteinExistence type="predicted"/>
<evidence type="ECO:0000256" key="4">
    <source>
        <dbReference type="ARBA" id="ARBA00022759"/>
    </source>
</evidence>
<dbReference type="SUPFAM" id="SSF56672">
    <property type="entry name" value="DNA/RNA polymerases"/>
    <property type="match status" value="1"/>
</dbReference>
<accession>A0A6L2KZZ6</accession>
<dbReference type="InterPro" id="IPR001584">
    <property type="entry name" value="Integrase_cat-core"/>
</dbReference>
<dbReference type="GO" id="GO:0003676">
    <property type="term" value="F:nucleic acid binding"/>
    <property type="evidence" value="ECO:0007669"/>
    <property type="project" value="InterPro"/>
</dbReference>
<gene>
    <name evidence="8" type="ORF">Tci_026105</name>
</gene>
<keyword evidence="4" id="KW-0255">Endonuclease</keyword>
<dbReference type="GO" id="GO:0003964">
    <property type="term" value="F:RNA-directed DNA polymerase activity"/>
    <property type="evidence" value="ECO:0007669"/>
    <property type="project" value="UniProtKB-KW"/>
</dbReference>
<dbReference type="InterPro" id="IPR041373">
    <property type="entry name" value="RT_RNaseH"/>
</dbReference>
<dbReference type="InterPro" id="IPR043502">
    <property type="entry name" value="DNA/RNA_pol_sf"/>
</dbReference>
<dbReference type="InterPro" id="IPR050951">
    <property type="entry name" value="Retrovirus_Pol_polyprotein"/>
</dbReference>
<dbReference type="AlphaFoldDB" id="A0A6L2KZZ6"/>
<organism evidence="8">
    <name type="scientific">Tanacetum cinerariifolium</name>
    <name type="common">Dalmatian daisy</name>
    <name type="synonym">Chrysanthemum cinerariifolium</name>
    <dbReference type="NCBI Taxonomy" id="118510"/>
    <lineage>
        <taxon>Eukaryota</taxon>
        <taxon>Viridiplantae</taxon>
        <taxon>Streptophyta</taxon>
        <taxon>Embryophyta</taxon>
        <taxon>Tracheophyta</taxon>
        <taxon>Spermatophyta</taxon>
        <taxon>Magnoliopsida</taxon>
        <taxon>eudicotyledons</taxon>
        <taxon>Gunneridae</taxon>
        <taxon>Pentapetalae</taxon>
        <taxon>asterids</taxon>
        <taxon>campanulids</taxon>
        <taxon>Asterales</taxon>
        <taxon>Asteraceae</taxon>
        <taxon>Asteroideae</taxon>
        <taxon>Anthemideae</taxon>
        <taxon>Anthemidinae</taxon>
        <taxon>Tanacetum</taxon>
    </lineage>
</organism>
<dbReference type="Pfam" id="PF17917">
    <property type="entry name" value="RT_RNaseH"/>
    <property type="match status" value="1"/>
</dbReference>
<reference evidence="8" key="1">
    <citation type="journal article" date="2019" name="Sci. Rep.">
        <title>Draft genome of Tanacetum cinerariifolium, the natural source of mosquito coil.</title>
        <authorList>
            <person name="Yamashiro T."/>
            <person name="Shiraishi A."/>
            <person name="Satake H."/>
            <person name="Nakayama K."/>
        </authorList>
    </citation>
    <scope>NUCLEOTIDE SEQUENCE</scope>
</reference>
<dbReference type="GO" id="GO:0016787">
    <property type="term" value="F:hydrolase activity"/>
    <property type="evidence" value="ECO:0007669"/>
    <property type="project" value="UniProtKB-KW"/>
</dbReference>
<dbReference type="GO" id="GO:0004519">
    <property type="term" value="F:endonuclease activity"/>
    <property type="evidence" value="ECO:0007669"/>
    <property type="project" value="UniProtKB-KW"/>
</dbReference>
<evidence type="ECO:0000256" key="3">
    <source>
        <dbReference type="ARBA" id="ARBA00022722"/>
    </source>
</evidence>
<comment type="caution">
    <text evidence="8">The sequence shown here is derived from an EMBL/GenBank/DDBJ whole genome shotgun (WGS) entry which is preliminary data.</text>
</comment>
<dbReference type="Pfam" id="PF00665">
    <property type="entry name" value="rve"/>
    <property type="match status" value="1"/>
</dbReference>
<name>A0A6L2KZZ6_TANCI</name>
<sequence length="594" mass="69455">MRSHQNESLVRAGRNLFVMKHPLPTTLEPNCQHLLKTYKNILGNDKHKKKGEDGPKWIIRSKFEDELANFMLEKKSHAKGIGDMLVQHNHDGKWTEKEEDEDSNKALVVSFYPRTKPVEPLEWKTLENRLKPSNVEPPKLELKELLEHLEYAFLQENNQLPVVISSALSTDEKTRLLEARIMIKPDWLLPFEIMCDARNYAVRVVLGQRINKHFKPIHYASKTMNEVQENYTTIENELLAVVFAFDKFYQYMVLSKTIVFTDHSALRYLFTKQDAKPRLIRWILLLQEFDIEISDKKCAKNLAADQQLMAISDKNNEPCVLTESYEGVWPKMMRHKFFDNVTADHLEDTMASPPPQEKSSKLDFIGHISFAMHKHIQVCKIFDVWGIDFMGPFPSSNGNKYVLVAIDYVSRWVEAQAIPANDARNVVNFLKRLFVLFRIPKALISNRGTQFCDHQMEKTKKIYRVVHPFSTAYHPQTNGQVENTNRAIKCILEKTIGNNRKDWSYKLDDALWAFRTAFKTPLRTTPFRIIYGKACHLPVELELKAYWAIKKCNMDLTKPGENRFLQINDLDEMRVDAYESSISYKERMKRWHDK</sequence>
<dbReference type="PROSITE" id="PS50994">
    <property type="entry name" value="INTEGRASE"/>
    <property type="match status" value="1"/>
</dbReference>
<dbReference type="SUPFAM" id="SSF53098">
    <property type="entry name" value="Ribonuclease H-like"/>
    <property type="match status" value="1"/>
</dbReference>
<keyword evidence="6" id="KW-0695">RNA-directed DNA polymerase</keyword>
<evidence type="ECO:0000256" key="5">
    <source>
        <dbReference type="ARBA" id="ARBA00022801"/>
    </source>
</evidence>
<dbReference type="InterPro" id="IPR012337">
    <property type="entry name" value="RNaseH-like_sf"/>
</dbReference>
<keyword evidence="1" id="KW-0808">Transferase</keyword>
<dbReference type="PANTHER" id="PTHR37984">
    <property type="entry name" value="PROTEIN CBG26694"/>
    <property type="match status" value="1"/>
</dbReference>
<dbReference type="CDD" id="cd09274">
    <property type="entry name" value="RNase_HI_RT_Ty3"/>
    <property type="match status" value="1"/>
</dbReference>
<evidence type="ECO:0000259" key="7">
    <source>
        <dbReference type="PROSITE" id="PS50994"/>
    </source>
</evidence>
<keyword evidence="3" id="KW-0540">Nuclease</keyword>
<evidence type="ECO:0000256" key="6">
    <source>
        <dbReference type="ARBA" id="ARBA00022918"/>
    </source>
</evidence>
<dbReference type="Gene3D" id="3.10.20.370">
    <property type="match status" value="1"/>
</dbReference>
<dbReference type="Gene3D" id="3.30.420.10">
    <property type="entry name" value="Ribonuclease H-like superfamily/Ribonuclease H"/>
    <property type="match status" value="1"/>
</dbReference>
<evidence type="ECO:0000313" key="8">
    <source>
        <dbReference type="EMBL" id="GEU54127.1"/>
    </source>
</evidence>
<evidence type="ECO:0000256" key="1">
    <source>
        <dbReference type="ARBA" id="ARBA00022679"/>
    </source>
</evidence>
<feature type="domain" description="Integrase catalytic" evidence="7">
    <location>
        <begin position="376"/>
        <end position="534"/>
    </location>
</feature>
<keyword evidence="5" id="KW-0378">Hydrolase</keyword>
<dbReference type="InterPro" id="IPR036397">
    <property type="entry name" value="RNaseH_sf"/>
</dbReference>
<evidence type="ECO:0000256" key="2">
    <source>
        <dbReference type="ARBA" id="ARBA00022695"/>
    </source>
</evidence>
<dbReference type="GO" id="GO:0015074">
    <property type="term" value="P:DNA integration"/>
    <property type="evidence" value="ECO:0007669"/>
    <property type="project" value="InterPro"/>
</dbReference>
<dbReference type="PANTHER" id="PTHR37984:SF5">
    <property type="entry name" value="PROTEIN NYNRIN-LIKE"/>
    <property type="match status" value="1"/>
</dbReference>
<protein>
    <recommendedName>
        <fullName evidence="7">Integrase catalytic domain-containing protein</fullName>
    </recommendedName>
</protein>
<keyword evidence="2" id="KW-0548">Nucleotidyltransferase</keyword>